<reference evidence="2" key="4">
    <citation type="submission" date="2022-10" db="EMBL/GenBank/DDBJ databases">
        <authorList>
            <person name="Aires J."/>
            <person name="Mesa V."/>
        </authorList>
    </citation>
    <scope>NUCLEOTIDE SEQUENCE</scope>
    <source>
        <strain evidence="2">Clostridium neonatale JD116</strain>
    </source>
</reference>
<dbReference type="PANTHER" id="PTHR43235:SF1">
    <property type="entry name" value="GLUTAMINE AMIDOTRANSFERASE PB2B2.05-RELATED"/>
    <property type="match status" value="1"/>
</dbReference>
<dbReference type="EC" id="2.4.2.-" evidence="4"/>
<dbReference type="SUPFAM" id="SSF52317">
    <property type="entry name" value="Class I glutamine amidotransferase-like"/>
    <property type="match status" value="1"/>
</dbReference>
<dbReference type="GO" id="GO:0005829">
    <property type="term" value="C:cytosol"/>
    <property type="evidence" value="ECO:0007669"/>
    <property type="project" value="TreeGrafter"/>
</dbReference>
<gene>
    <name evidence="2" type="ORF">CNEO2_560007</name>
    <name evidence="1" type="ORF">CNEO_43284</name>
    <name evidence="4" type="ORF">CNEONATNEC25_02089</name>
    <name evidence="3" type="ORF">CQ394_05185</name>
</gene>
<evidence type="ECO:0000313" key="3">
    <source>
        <dbReference type="EMBL" id="PEG31121.1"/>
    </source>
</evidence>
<dbReference type="Proteomes" id="UP000220840">
    <property type="component" value="Unassembled WGS sequence"/>
</dbReference>
<keyword evidence="3" id="KW-0808">Transferase</keyword>
<dbReference type="EMBL" id="CAMTCP010000255">
    <property type="protein sequence ID" value="CAI3656631.1"/>
    <property type="molecule type" value="Genomic_DNA"/>
</dbReference>
<dbReference type="Pfam" id="PF07722">
    <property type="entry name" value="Peptidase_C26"/>
    <property type="match status" value="1"/>
</dbReference>
<dbReference type="GO" id="GO:0033969">
    <property type="term" value="F:gamma-glutamyl-gamma-aminobutyrate hydrolase activity"/>
    <property type="evidence" value="ECO:0007669"/>
    <property type="project" value="TreeGrafter"/>
</dbReference>
<dbReference type="EMBL" id="UWJD01000001">
    <property type="protein sequence ID" value="VCT84489.1"/>
    <property type="molecule type" value="Genomic_DNA"/>
</dbReference>
<dbReference type="PROSITE" id="PS51273">
    <property type="entry name" value="GATASE_TYPE_1"/>
    <property type="match status" value="1"/>
</dbReference>
<reference evidence="3 5" key="1">
    <citation type="submission" date="2017-10" db="EMBL/GenBank/DDBJ databases">
        <title>Effective Description of Clostridium neonatale sp. nov. linked to necrotizing enterocolitis in neonates and a clarification of species assignable to the genus Clostridium (Prazmowski 1880) emend. Lawson and Rainey 2016.</title>
        <authorList>
            <person name="Bernard K."/>
            <person name="Burdz T."/>
            <person name="Wiebe D."/>
            <person name="Balcewich B."/>
            <person name="Alfa M."/>
            <person name="Bernier A.-M."/>
        </authorList>
    </citation>
    <scope>NUCLEOTIDE SEQUENCE [LARGE SCALE GENOMIC DNA]</scope>
    <source>
        <strain evidence="3 5">LCDC99A005</strain>
    </source>
</reference>
<dbReference type="InterPro" id="IPR044668">
    <property type="entry name" value="PuuD-like"/>
</dbReference>
<keyword evidence="5" id="KW-1185">Reference proteome</keyword>
<dbReference type="PANTHER" id="PTHR43235">
    <property type="entry name" value="GLUTAMINE AMIDOTRANSFERASE PB2B2.05-RELATED"/>
    <property type="match status" value="1"/>
</dbReference>
<organism evidence="3 5">
    <name type="scientific">Clostridium neonatale</name>
    <dbReference type="NCBI Taxonomy" id="137838"/>
    <lineage>
        <taxon>Bacteria</taxon>
        <taxon>Bacillati</taxon>
        <taxon>Bacillota</taxon>
        <taxon>Clostridia</taxon>
        <taxon>Eubacteriales</taxon>
        <taxon>Clostridiaceae</taxon>
        <taxon>Clostridium</taxon>
    </lineage>
</organism>
<dbReference type="Proteomes" id="UP000431451">
    <property type="component" value="Unassembled WGS sequence"/>
</dbReference>
<dbReference type="EMBL" id="PDCJ01000001">
    <property type="protein sequence ID" value="PEG31121.1"/>
    <property type="molecule type" value="Genomic_DNA"/>
</dbReference>
<reference evidence="1" key="3">
    <citation type="submission" date="2021-10" db="EMBL/GenBank/DDBJ databases">
        <authorList>
            <person name="Mesa V."/>
        </authorList>
    </citation>
    <scope>NUCLEOTIDE SEQUENCE</scope>
    <source>
        <strain evidence="1">CC3_PB</strain>
    </source>
</reference>
<protein>
    <submittedName>
        <fullName evidence="1">Gamma-glutamyl hydrolase, Peptidase C26</fullName>
    </submittedName>
    <submittedName>
        <fullName evidence="3">Glutamine amidotransferase</fullName>
        <ecNumber evidence="4">2.4.2.-</ecNumber>
    </submittedName>
</protein>
<dbReference type="Proteomes" id="UP001189143">
    <property type="component" value="Unassembled WGS sequence"/>
</dbReference>
<evidence type="ECO:0000313" key="5">
    <source>
        <dbReference type="Proteomes" id="UP000220840"/>
    </source>
</evidence>
<name>A0A2A7MII4_9CLOT</name>
<evidence type="ECO:0000313" key="6">
    <source>
        <dbReference type="Proteomes" id="UP000431451"/>
    </source>
</evidence>
<dbReference type="GO" id="GO:0016757">
    <property type="term" value="F:glycosyltransferase activity"/>
    <property type="evidence" value="ECO:0007669"/>
    <property type="project" value="UniProtKB-KW"/>
</dbReference>
<dbReference type="GO" id="GO:0006598">
    <property type="term" value="P:polyamine catabolic process"/>
    <property type="evidence" value="ECO:0007669"/>
    <property type="project" value="TreeGrafter"/>
</dbReference>
<dbReference type="STRING" id="137838.GCA_001458595_02504"/>
<dbReference type="Gene3D" id="3.40.50.880">
    <property type="match status" value="1"/>
</dbReference>
<keyword evidence="1" id="KW-0378">Hydrolase</keyword>
<keyword evidence="4" id="KW-0328">Glycosyltransferase</keyword>
<reference evidence="4 6" key="2">
    <citation type="submission" date="2018-06" db="EMBL/GenBank/DDBJ databases">
        <authorList>
            <consortium name="IHU Genomes"/>
        </authorList>
    </citation>
    <scope>NUCLEOTIDE SEQUENCE [LARGE SCALE GENOMIC DNA]</scope>
    <source>
        <strain evidence="4 6">NEC25</strain>
    </source>
</reference>
<dbReference type="EMBL" id="CAKJVE010000004">
    <property type="protein sequence ID" value="CAG9707883.1"/>
    <property type="molecule type" value="Genomic_DNA"/>
</dbReference>
<accession>A0A2A7MII4</accession>
<evidence type="ECO:0000313" key="4">
    <source>
        <dbReference type="EMBL" id="VCT84489.1"/>
    </source>
</evidence>
<evidence type="ECO:0000313" key="1">
    <source>
        <dbReference type="EMBL" id="CAG9707883.1"/>
    </source>
</evidence>
<dbReference type="RefSeq" id="WP_058295282.1">
    <property type="nucleotide sequence ID" value="NZ_CAKJVD010000022.1"/>
</dbReference>
<dbReference type="OrthoDB" id="9813383at2"/>
<dbReference type="AlphaFoldDB" id="A0A2A7MII4"/>
<dbReference type="InterPro" id="IPR011697">
    <property type="entry name" value="Peptidase_C26"/>
</dbReference>
<sequence length="237" mass="27193">MKPVIGITSYIRKDVFRNYSQVGYEYIDKIEKANGIPIILPLLQKYSEEELNRLIEDVDGIIFTGGCNVKSNWYGEKSLEKEAKEDDLRNKFERDLFLVAKKKKKPILGVCRGCQLINVLQGGTLVQSIDSELNTEVYHKGTGHRIDEKLHKVTLCENSFLKDIYNENEVQVNSFHEQCIKIIGSNLRVAAKCCEDGVIEGVEYEGDFYMAGVQWHPEGMEDQLRLFQEFVEICSQN</sequence>
<dbReference type="InterPro" id="IPR029062">
    <property type="entry name" value="Class_I_gatase-like"/>
</dbReference>
<dbReference type="CDD" id="cd01745">
    <property type="entry name" value="GATase1_2"/>
    <property type="match status" value="1"/>
</dbReference>
<keyword evidence="3" id="KW-0315">Glutamine amidotransferase</keyword>
<proteinExistence type="predicted"/>
<evidence type="ECO:0000313" key="2">
    <source>
        <dbReference type="EMBL" id="CAI3656631.1"/>
    </source>
</evidence>
<dbReference type="GeneID" id="68877470"/>
<dbReference type="Proteomes" id="UP000789738">
    <property type="component" value="Unassembled WGS sequence"/>
</dbReference>